<dbReference type="Proteomes" id="UP000030661">
    <property type="component" value="Unassembled WGS sequence"/>
</dbReference>
<keyword evidence="4 6" id="KW-1133">Transmembrane helix</keyword>
<feature type="transmembrane region" description="Helical" evidence="6">
    <location>
        <begin position="175"/>
        <end position="198"/>
    </location>
</feature>
<dbReference type="AlphaFoldDB" id="A0A0S6W6C1"/>
<gene>
    <name evidence="7" type="ORF">U27_02016</name>
</gene>
<dbReference type="GO" id="GO:0022857">
    <property type="term" value="F:transmembrane transporter activity"/>
    <property type="evidence" value="ECO:0007669"/>
    <property type="project" value="InterPro"/>
</dbReference>
<sequence length="335" mass="34893">MAAKNMVKGTMSNESFITLSMLAVLAGLFIVASLFVPRFFDIRTISNQLSQQAELIILAISVTFILISGNFDLSVGGIVGLGAVLSAYFCQRSTGAGLALARGLGMPYGVAIAATLVCCMGIGAINAFFVTRMKVASIIVTLGTMSLARGIALILTQGSQRSSGLPYIYKKFGGFSLIGTINGSVVLMIILISIALIIEKKTVFGRRTYYIGANPIAAKLSGIQVEKHISLLYLVSSFLAGVVGVIMGSIHNAGISSLGEGVEFDALVITLLGGTSIMGGFGSVLGTVVGAFILGILSTSLNMLGLSPDIQTIVKGVVTLIAILAQRFALDHRKT</sequence>
<dbReference type="InterPro" id="IPR001851">
    <property type="entry name" value="ABC_transp_permease"/>
</dbReference>
<name>A0A0S6W6C1_VECG1</name>
<dbReference type="Pfam" id="PF02653">
    <property type="entry name" value="BPD_transp_2"/>
    <property type="match status" value="1"/>
</dbReference>
<feature type="transmembrane region" description="Helical" evidence="6">
    <location>
        <begin position="55"/>
        <end position="88"/>
    </location>
</feature>
<evidence type="ECO:0000256" key="6">
    <source>
        <dbReference type="SAM" id="Phobius"/>
    </source>
</evidence>
<feature type="transmembrane region" description="Helical" evidence="6">
    <location>
        <begin position="136"/>
        <end position="155"/>
    </location>
</feature>
<dbReference type="EMBL" id="DF820463">
    <property type="protein sequence ID" value="GAK55184.1"/>
    <property type="molecule type" value="Genomic_DNA"/>
</dbReference>
<evidence type="ECO:0000256" key="5">
    <source>
        <dbReference type="ARBA" id="ARBA00023136"/>
    </source>
</evidence>
<evidence type="ECO:0000313" key="7">
    <source>
        <dbReference type="EMBL" id="GAK55184.1"/>
    </source>
</evidence>
<proteinExistence type="predicted"/>
<feature type="transmembrane region" description="Helical" evidence="6">
    <location>
        <begin position="271"/>
        <end position="297"/>
    </location>
</feature>
<evidence type="ECO:0000313" key="8">
    <source>
        <dbReference type="Proteomes" id="UP000030661"/>
    </source>
</evidence>
<dbReference type="HOGENOM" id="CLU_028880_2_2_0"/>
<feature type="transmembrane region" description="Helical" evidence="6">
    <location>
        <begin position="16"/>
        <end position="35"/>
    </location>
</feature>
<evidence type="ECO:0000256" key="1">
    <source>
        <dbReference type="ARBA" id="ARBA00004651"/>
    </source>
</evidence>
<dbReference type="CDD" id="cd06579">
    <property type="entry name" value="TM_PBP1_transp_AraH_like"/>
    <property type="match status" value="1"/>
</dbReference>
<keyword evidence="8" id="KW-1185">Reference proteome</keyword>
<dbReference type="PANTHER" id="PTHR32196">
    <property type="entry name" value="ABC TRANSPORTER PERMEASE PROTEIN YPHD-RELATED-RELATED"/>
    <property type="match status" value="1"/>
</dbReference>
<feature type="transmembrane region" description="Helical" evidence="6">
    <location>
        <begin position="231"/>
        <end position="251"/>
    </location>
</feature>
<keyword evidence="3 6" id="KW-0812">Transmembrane</keyword>
<dbReference type="GO" id="GO:0005886">
    <property type="term" value="C:plasma membrane"/>
    <property type="evidence" value="ECO:0007669"/>
    <property type="project" value="UniProtKB-SubCell"/>
</dbReference>
<feature type="transmembrane region" description="Helical" evidence="6">
    <location>
        <begin position="108"/>
        <end position="129"/>
    </location>
</feature>
<protein>
    <submittedName>
        <fullName evidence="7">Probable sugar ABC transporter, permease protein</fullName>
    </submittedName>
</protein>
<dbReference type="STRING" id="1499967.U27_02016"/>
<reference evidence="7" key="1">
    <citation type="journal article" date="2015" name="PeerJ">
        <title>First genomic representation of candidate bacterial phylum KSB3 points to enhanced environmental sensing as a trigger of wastewater bulking.</title>
        <authorList>
            <person name="Sekiguchi Y."/>
            <person name="Ohashi A."/>
            <person name="Parks D.H."/>
            <person name="Yamauchi T."/>
            <person name="Tyson G.W."/>
            <person name="Hugenholtz P."/>
        </authorList>
    </citation>
    <scope>NUCLEOTIDE SEQUENCE [LARGE SCALE GENOMIC DNA]</scope>
</reference>
<evidence type="ECO:0000256" key="4">
    <source>
        <dbReference type="ARBA" id="ARBA00022989"/>
    </source>
</evidence>
<dbReference type="eggNOG" id="COG4158">
    <property type="taxonomic scope" value="Bacteria"/>
</dbReference>
<accession>A0A0S6W6C1</accession>
<keyword evidence="5 6" id="KW-0472">Membrane</keyword>
<evidence type="ECO:0000256" key="3">
    <source>
        <dbReference type="ARBA" id="ARBA00022692"/>
    </source>
</evidence>
<keyword evidence="2" id="KW-1003">Cell membrane</keyword>
<comment type="subcellular location">
    <subcellularLocation>
        <location evidence="1">Cell membrane</location>
        <topology evidence="1">Multi-pass membrane protein</topology>
    </subcellularLocation>
</comment>
<evidence type="ECO:0000256" key="2">
    <source>
        <dbReference type="ARBA" id="ARBA00022475"/>
    </source>
</evidence>
<organism evidence="7">
    <name type="scientific">Vecturithrix granuli</name>
    <dbReference type="NCBI Taxonomy" id="1499967"/>
    <lineage>
        <taxon>Bacteria</taxon>
        <taxon>Candidatus Moduliflexota</taxon>
        <taxon>Candidatus Vecturitrichia</taxon>
        <taxon>Candidatus Vecturitrichales</taxon>
        <taxon>Candidatus Vecturitrichaceae</taxon>
        <taxon>Candidatus Vecturithrix</taxon>
    </lineage>
</organism>